<evidence type="ECO:0000259" key="2">
    <source>
        <dbReference type="Pfam" id="PF13699"/>
    </source>
</evidence>
<keyword evidence="4" id="KW-1185">Reference proteome</keyword>
<evidence type="ECO:0000256" key="1">
    <source>
        <dbReference type="SAM" id="MobiDB-lite"/>
    </source>
</evidence>
<feature type="domain" description="eCIS core" evidence="2">
    <location>
        <begin position="107"/>
        <end position="183"/>
    </location>
</feature>
<dbReference type="InterPro" id="IPR025295">
    <property type="entry name" value="eCIS_core_dom"/>
</dbReference>
<dbReference type="Proteomes" id="UP001596135">
    <property type="component" value="Unassembled WGS sequence"/>
</dbReference>
<comment type="caution">
    <text evidence="3">The sequence shown here is derived from an EMBL/GenBank/DDBJ whole genome shotgun (WGS) entry which is preliminary data.</text>
</comment>
<evidence type="ECO:0000313" key="4">
    <source>
        <dbReference type="Proteomes" id="UP001596135"/>
    </source>
</evidence>
<proteinExistence type="predicted"/>
<evidence type="ECO:0000313" key="3">
    <source>
        <dbReference type="EMBL" id="MFC6045465.1"/>
    </source>
</evidence>
<dbReference type="EMBL" id="JBHSRJ010000009">
    <property type="protein sequence ID" value="MFC6045465.1"/>
    <property type="molecule type" value="Genomic_DNA"/>
</dbReference>
<accession>A0ABW1LPY8</accession>
<protein>
    <submittedName>
        <fullName evidence="3">DUF4157 domain-containing protein</fullName>
    </submittedName>
</protein>
<feature type="region of interest" description="Disordered" evidence="1">
    <location>
        <begin position="1"/>
        <end position="48"/>
    </location>
</feature>
<organism evidence="3 4">
    <name type="scientific">Nocardioides hankookensis</name>
    <dbReference type="NCBI Taxonomy" id="443157"/>
    <lineage>
        <taxon>Bacteria</taxon>
        <taxon>Bacillati</taxon>
        <taxon>Actinomycetota</taxon>
        <taxon>Actinomycetes</taxon>
        <taxon>Propionibacteriales</taxon>
        <taxon>Nocardioidaceae</taxon>
        <taxon>Nocardioides</taxon>
    </lineage>
</organism>
<name>A0ABW1LPY8_9ACTN</name>
<reference evidence="4" key="1">
    <citation type="journal article" date="2019" name="Int. J. Syst. Evol. Microbiol.">
        <title>The Global Catalogue of Microorganisms (GCM) 10K type strain sequencing project: providing services to taxonomists for standard genome sequencing and annotation.</title>
        <authorList>
            <consortium name="The Broad Institute Genomics Platform"/>
            <consortium name="The Broad Institute Genome Sequencing Center for Infectious Disease"/>
            <person name="Wu L."/>
            <person name="Ma J."/>
        </authorList>
    </citation>
    <scope>NUCLEOTIDE SEQUENCE [LARGE SCALE GENOMIC DNA]</scope>
    <source>
        <strain evidence="4">CCUG 54522</strain>
    </source>
</reference>
<feature type="compositionally biased region" description="Low complexity" evidence="1">
    <location>
        <begin position="19"/>
        <end position="28"/>
    </location>
</feature>
<dbReference type="RefSeq" id="WP_379158729.1">
    <property type="nucleotide sequence ID" value="NZ_JBHSRJ010000009.1"/>
</dbReference>
<gene>
    <name evidence="3" type="ORF">ACFPYL_20435</name>
</gene>
<dbReference type="Pfam" id="PF13699">
    <property type="entry name" value="eCIS_core"/>
    <property type="match status" value="1"/>
</dbReference>
<feature type="region of interest" description="Disordered" evidence="1">
    <location>
        <begin position="60"/>
        <end position="91"/>
    </location>
</feature>
<sequence length="581" mass="62469">MSAGPVHAQQEAEREVEEQPAAAEQAPVPAAPVPLTVGAADDRAELEADRRADEALARLKPAGADHHAHGVRRSAGAPTGPIGLAGGALDGDTEQRLSSRLGQGGALDASVRRQMEGAFGRSFAGVNVHTDGEADALSRQMSATAFTVGNDMFFSKGAYRPGDESGNRLIAHELAHVEQQHAGAHRMVHRAVGFEFETNVIAKKRLNDGSFEKYPKATVLKQYDGFRMETDENSQVGSTIEFVVDPPVQETDRKKLVKIMDKMTSLAQTIKDADDKTLDKGKVPIDQWQPTKSLRDAGIGGTPRDAWVLPDYLIQSNPQVTGGIDFDKIIDLMSEMGTKGDKRALGTEDAKAATSLEGVSAKAADFAGKVKAGGGPEGLPNPSKELQGMAALLVSYLVFGSSDSGGLLNYAKLISNSIMLRTDFGSLFMKLPEKDYDVLIHNPRGFMTWILQVAELDTEPDEAVFQRGVQKSNDPNDPGYGVKDDDPGLAISRRDWLLGISMGVDHLSAKTNRGLAAKLEGLGALGGKFDAVGDEAGKKPKNQTKTGAVMEFRNMPKDVYYKEWGPLALRTFDYIVGLNNR</sequence>